<sequence length="284" mass="32379">MHGMARPAHLLHLMKTPHKCRVPGLNIGCTSFIIPDYYVPAIRECVHYADDIALLLLEAGDHGEGLITPAEIRELAGIAADAGVKWNVHLPTDGGFATEESGRRYTENIIRAIDLTRELEPHTWVMHVVTDHIPGPDMRPHLTERETERILRSLEQITPHLPAPECLALENLERHPTDYLDKLVSATPHSRCFDIGHVWKEGLRPEELLPLWLPDIRMCHLHGLEKRDHKSLHHMPAATLDALLHPMWDILFSPLITLEVFSLDDFLNSHQAMLESHERYISKH</sequence>
<comment type="caution">
    <text evidence="2">The sequence shown here is derived from an EMBL/GenBank/DDBJ whole genome shotgun (WGS) entry which is preliminary data.</text>
</comment>
<dbReference type="InterPro" id="IPR013022">
    <property type="entry name" value="Xyl_isomerase-like_TIM-brl"/>
</dbReference>
<protein>
    <submittedName>
        <fullName evidence="2">Xylose isomerase</fullName>
    </submittedName>
</protein>
<dbReference type="Proteomes" id="UP000236000">
    <property type="component" value="Unassembled WGS sequence"/>
</dbReference>
<feature type="domain" description="Xylose isomerase-like TIM barrel" evidence="1">
    <location>
        <begin position="67"/>
        <end position="274"/>
    </location>
</feature>
<reference evidence="2 3" key="1">
    <citation type="journal article" date="2017" name="BMC Genomics">
        <title>Genome sequencing of 39 Akkermansia muciniphila isolates reveals its population structure, genomic and functional diverisity, and global distribution in mammalian gut microbiotas.</title>
        <authorList>
            <person name="Guo X."/>
            <person name="Li S."/>
            <person name="Zhang J."/>
            <person name="Wu F."/>
            <person name="Li X."/>
            <person name="Wu D."/>
            <person name="Zhang M."/>
            <person name="Ou Z."/>
            <person name="Jie Z."/>
            <person name="Yan Q."/>
            <person name="Li P."/>
            <person name="Yi J."/>
            <person name="Peng Y."/>
        </authorList>
    </citation>
    <scope>NUCLEOTIDE SEQUENCE [LARGE SCALE GENOMIC DNA]</scope>
    <source>
        <strain evidence="2 3">GP24</strain>
    </source>
</reference>
<dbReference type="GO" id="GO:0016853">
    <property type="term" value="F:isomerase activity"/>
    <property type="evidence" value="ECO:0007669"/>
    <property type="project" value="UniProtKB-KW"/>
</dbReference>
<organism evidence="2 3">
    <name type="scientific">Akkermansia muciniphila</name>
    <dbReference type="NCBI Taxonomy" id="239935"/>
    <lineage>
        <taxon>Bacteria</taxon>
        <taxon>Pseudomonadati</taxon>
        <taxon>Verrucomicrobiota</taxon>
        <taxon>Verrucomicrobiia</taxon>
        <taxon>Verrucomicrobiales</taxon>
        <taxon>Akkermansiaceae</taxon>
        <taxon>Akkermansia</taxon>
    </lineage>
</organism>
<dbReference type="Pfam" id="PF01261">
    <property type="entry name" value="AP_endonuc_2"/>
    <property type="match status" value="1"/>
</dbReference>
<dbReference type="OrthoDB" id="9792261at2"/>
<keyword evidence="2" id="KW-0413">Isomerase</keyword>
<evidence type="ECO:0000313" key="2">
    <source>
        <dbReference type="EMBL" id="PNC17555.1"/>
    </source>
</evidence>
<evidence type="ECO:0000313" key="3">
    <source>
        <dbReference type="Proteomes" id="UP000236000"/>
    </source>
</evidence>
<dbReference type="AlphaFoldDB" id="A0A2N8HCD5"/>
<name>A0A2N8HCD5_9BACT</name>
<proteinExistence type="predicted"/>
<accession>A0A2N8HCD5</accession>
<gene>
    <name evidence="2" type="ORF">CXU22_07305</name>
</gene>
<evidence type="ECO:0000259" key="1">
    <source>
        <dbReference type="Pfam" id="PF01261"/>
    </source>
</evidence>
<dbReference type="SUPFAM" id="SSF51658">
    <property type="entry name" value="Xylose isomerase-like"/>
    <property type="match status" value="1"/>
</dbReference>
<dbReference type="EMBL" id="PJKA01000012">
    <property type="protein sequence ID" value="PNC17555.1"/>
    <property type="molecule type" value="Genomic_DNA"/>
</dbReference>
<dbReference type="Gene3D" id="3.20.20.150">
    <property type="entry name" value="Divalent-metal-dependent TIM barrel enzymes"/>
    <property type="match status" value="1"/>
</dbReference>
<dbReference type="NCBIfam" id="NF041277">
    <property type="entry name" value="coba_remo_CbiR"/>
    <property type="match status" value="1"/>
</dbReference>
<dbReference type="InterPro" id="IPR036237">
    <property type="entry name" value="Xyl_isomerase-like_sf"/>
</dbReference>